<protein>
    <recommendedName>
        <fullName evidence="1">Protein kinase domain-containing protein</fullName>
    </recommendedName>
</protein>
<dbReference type="InterPro" id="IPR011009">
    <property type="entry name" value="Kinase-like_dom_sf"/>
</dbReference>
<dbReference type="AlphaFoldDB" id="A0A9Q0M4C8"/>
<dbReference type="EMBL" id="JAPWDV010000003">
    <property type="protein sequence ID" value="KAJ6217337.1"/>
    <property type="molecule type" value="Genomic_DNA"/>
</dbReference>
<name>A0A9Q0M4C8_BLOTA</name>
<comment type="caution">
    <text evidence="2">The sequence shown here is derived from an EMBL/GenBank/DDBJ whole genome shotgun (WGS) entry which is preliminary data.</text>
</comment>
<dbReference type="PROSITE" id="PS50011">
    <property type="entry name" value="PROTEIN_KINASE_DOM"/>
    <property type="match status" value="1"/>
</dbReference>
<dbReference type="SUPFAM" id="SSF56112">
    <property type="entry name" value="Protein kinase-like (PK-like)"/>
    <property type="match status" value="1"/>
</dbReference>
<accession>A0A9Q0M4C8</accession>
<sequence>MVHFQPTIPDYDGKFVNQRDNYMSIAPGRFFQSFIYDQIIREHFKMAYLNFEDNTQFASIYVGMNSSRNDIPEQTMIREGVKKYCLKVYQMDLQLPTKNDYDVIAYREISKYVLIKHENICKFYGAITLSTKFYSQGCYCIKLEYLETSLDSLQELYPYRSKENTMRMITHIGRAINYLHELGFAHHDIDLKSIRIKSINGPSLEHALLNTVVYKLCNFGLTELYDVDPNVEPAVETKVIRTSDPYFTAPEKKVTPLVPYDPFKSDMYSFGVVAMAMLLGKSQVETDLARQNLPFAKLLNYYWQKELVNAEVATFFYRTVNSDPNERLERKEMMDIIKKF</sequence>
<organism evidence="2 3">
    <name type="scientific">Blomia tropicalis</name>
    <name type="common">Mite</name>
    <dbReference type="NCBI Taxonomy" id="40697"/>
    <lineage>
        <taxon>Eukaryota</taxon>
        <taxon>Metazoa</taxon>
        <taxon>Ecdysozoa</taxon>
        <taxon>Arthropoda</taxon>
        <taxon>Chelicerata</taxon>
        <taxon>Arachnida</taxon>
        <taxon>Acari</taxon>
        <taxon>Acariformes</taxon>
        <taxon>Sarcoptiformes</taxon>
        <taxon>Astigmata</taxon>
        <taxon>Glycyphagoidea</taxon>
        <taxon>Echimyopodidae</taxon>
        <taxon>Blomia</taxon>
    </lineage>
</organism>
<dbReference type="Proteomes" id="UP001142055">
    <property type="component" value="Chromosome 3"/>
</dbReference>
<evidence type="ECO:0000259" key="1">
    <source>
        <dbReference type="PROSITE" id="PS50011"/>
    </source>
</evidence>
<evidence type="ECO:0000313" key="3">
    <source>
        <dbReference type="Proteomes" id="UP001142055"/>
    </source>
</evidence>
<dbReference type="Gene3D" id="1.10.510.10">
    <property type="entry name" value="Transferase(Phosphotransferase) domain 1"/>
    <property type="match status" value="1"/>
</dbReference>
<dbReference type="InterPro" id="IPR000719">
    <property type="entry name" value="Prot_kinase_dom"/>
</dbReference>
<dbReference type="GO" id="GO:0005524">
    <property type="term" value="F:ATP binding"/>
    <property type="evidence" value="ECO:0007669"/>
    <property type="project" value="InterPro"/>
</dbReference>
<feature type="domain" description="Protein kinase" evidence="1">
    <location>
        <begin position="46"/>
        <end position="340"/>
    </location>
</feature>
<evidence type="ECO:0000313" key="2">
    <source>
        <dbReference type="EMBL" id="KAJ6217337.1"/>
    </source>
</evidence>
<dbReference type="SMART" id="SM00220">
    <property type="entry name" value="S_TKc"/>
    <property type="match status" value="1"/>
</dbReference>
<dbReference type="Pfam" id="PF00069">
    <property type="entry name" value="Pkinase"/>
    <property type="match status" value="1"/>
</dbReference>
<gene>
    <name evidence="2" type="ORF">RDWZM_008494</name>
</gene>
<reference evidence="2" key="1">
    <citation type="submission" date="2022-12" db="EMBL/GenBank/DDBJ databases">
        <title>Genome assemblies of Blomia tropicalis.</title>
        <authorList>
            <person name="Cui Y."/>
        </authorList>
    </citation>
    <scope>NUCLEOTIDE SEQUENCE</scope>
    <source>
        <tissue evidence="2">Adult mites</tissue>
    </source>
</reference>
<keyword evidence="3" id="KW-1185">Reference proteome</keyword>
<dbReference type="PANTHER" id="PTHR24362">
    <property type="entry name" value="SERINE/THREONINE-PROTEIN KINASE NEK"/>
    <property type="match status" value="1"/>
</dbReference>
<dbReference type="GO" id="GO:0004672">
    <property type="term" value="F:protein kinase activity"/>
    <property type="evidence" value="ECO:0007669"/>
    <property type="project" value="InterPro"/>
</dbReference>
<proteinExistence type="predicted"/>
<dbReference type="PANTHER" id="PTHR24362:SF309">
    <property type="entry name" value="PROTEIN KINASE DOMAIN-CONTAINING PROTEIN"/>
    <property type="match status" value="1"/>
</dbReference>